<dbReference type="Proteomes" id="UP000268094">
    <property type="component" value="Unassembled WGS sequence"/>
</dbReference>
<dbReference type="SUPFAM" id="SSF101898">
    <property type="entry name" value="NHL repeat"/>
    <property type="match status" value="1"/>
</dbReference>
<dbReference type="EMBL" id="RAVZ01000272">
    <property type="protein sequence ID" value="RKG78004.1"/>
    <property type="molecule type" value="Genomic_DNA"/>
</dbReference>
<name>A0A3A8IDR8_9BACT</name>
<proteinExistence type="predicted"/>
<protein>
    <submittedName>
        <fullName evidence="1">Uncharacterized protein</fullName>
    </submittedName>
</protein>
<dbReference type="AlphaFoldDB" id="A0A3A8IDR8"/>
<comment type="caution">
    <text evidence="1">The sequence shown here is derived from an EMBL/GenBank/DDBJ whole genome shotgun (WGS) entry which is preliminary data.</text>
</comment>
<dbReference type="OrthoDB" id="5522807at2"/>
<reference evidence="2" key="1">
    <citation type="submission" date="2018-09" db="EMBL/GenBank/DDBJ databases">
        <authorList>
            <person name="Livingstone P.G."/>
            <person name="Whitworth D.E."/>
        </authorList>
    </citation>
    <scope>NUCLEOTIDE SEQUENCE [LARGE SCALE GENOMIC DNA]</scope>
    <source>
        <strain evidence="2">CA054A</strain>
    </source>
</reference>
<organism evidence="1 2">
    <name type="scientific">Corallococcus terminator</name>
    <dbReference type="NCBI Taxonomy" id="2316733"/>
    <lineage>
        <taxon>Bacteria</taxon>
        <taxon>Pseudomonadati</taxon>
        <taxon>Myxococcota</taxon>
        <taxon>Myxococcia</taxon>
        <taxon>Myxococcales</taxon>
        <taxon>Cystobacterineae</taxon>
        <taxon>Myxococcaceae</taxon>
        <taxon>Corallococcus</taxon>
    </lineage>
</organism>
<evidence type="ECO:0000313" key="1">
    <source>
        <dbReference type="EMBL" id="RKG78004.1"/>
    </source>
</evidence>
<evidence type="ECO:0000313" key="2">
    <source>
        <dbReference type="Proteomes" id="UP000268094"/>
    </source>
</evidence>
<accession>A0A3A8IDR8</accession>
<keyword evidence="2" id="KW-1185">Reference proteome</keyword>
<sequence>MAHDGDGHRLVAANFQGRLSDSVGRFGTSTTRACALTKYRPDGQRVWTRIVPAPVSALTTNRERHVLITGVFEGSIDLGGGPLTAGDFLTGLFFAEFDAAGNHVWSRAYPLEFFSFFGARALVTDGEGNIAVAGLLRGGIYFDKRYVVADSAPVLLRLSPEGRFQWSYVEQPSFGESGGVAVDEDDHLYMAGTLLTDLYPPLDRIPFVNRLSPTGVRRWQRRVDTVNGQGQGVAVHGNRVVLTGSFLAPLRFAGQTFRPVHAQDGFVVAYTRSGDERWGRQLGLEGLDVAMDHRDDLVVVGRYQHGDDLGRGPVEGSPGSDTNLFAAKFDRIDGTLRWTRGFAMAHPTGVSTFGDRYRVSVDEQGGTALLGGLIAPLDAGPRTLAPTDVRDLFLLDLKP</sequence>
<gene>
    <name evidence="1" type="ORF">D7V88_30350</name>
</gene>